<protein>
    <submittedName>
        <fullName evidence="2">Uncharacterized protein</fullName>
    </submittedName>
</protein>
<gene>
    <name evidence="2" type="ORF">UY3_02460</name>
</gene>
<dbReference type="Proteomes" id="UP000031443">
    <property type="component" value="Unassembled WGS sequence"/>
</dbReference>
<keyword evidence="3" id="KW-1185">Reference proteome</keyword>
<feature type="compositionally biased region" description="Basic and acidic residues" evidence="1">
    <location>
        <begin position="1"/>
        <end position="10"/>
    </location>
</feature>
<dbReference type="AlphaFoldDB" id="M7CHB3"/>
<feature type="region of interest" description="Disordered" evidence="1">
    <location>
        <begin position="1"/>
        <end position="31"/>
    </location>
</feature>
<proteinExistence type="predicted"/>
<reference evidence="3" key="1">
    <citation type="journal article" date="2013" name="Nat. Genet.">
        <title>The draft genomes of soft-shell turtle and green sea turtle yield insights into the development and evolution of the turtle-specific body plan.</title>
        <authorList>
            <person name="Wang Z."/>
            <person name="Pascual-Anaya J."/>
            <person name="Zadissa A."/>
            <person name="Li W."/>
            <person name="Niimura Y."/>
            <person name="Huang Z."/>
            <person name="Li C."/>
            <person name="White S."/>
            <person name="Xiong Z."/>
            <person name="Fang D."/>
            <person name="Wang B."/>
            <person name="Ming Y."/>
            <person name="Chen Y."/>
            <person name="Zheng Y."/>
            <person name="Kuraku S."/>
            <person name="Pignatelli M."/>
            <person name="Herrero J."/>
            <person name="Beal K."/>
            <person name="Nozawa M."/>
            <person name="Li Q."/>
            <person name="Wang J."/>
            <person name="Zhang H."/>
            <person name="Yu L."/>
            <person name="Shigenobu S."/>
            <person name="Wang J."/>
            <person name="Liu J."/>
            <person name="Flicek P."/>
            <person name="Searle S."/>
            <person name="Wang J."/>
            <person name="Kuratani S."/>
            <person name="Yin Y."/>
            <person name="Aken B."/>
            <person name="Zhang G."/>
            <person name="Irie N."/>
        </authorList>
    </citation>
    <scope>NUCLEOTIDE SEQUENCE [LARGE SCALE GENOMIC DNA]</scope>
</reference>
<evidence type="ECO:0000313" key="2">
    <source>
        <dbReference type="EMBL" id="EMP40297.1"/>
    </source>
</evidence>
<organism evidence="2 3">
    <name type="scientific">Chelonia mydas</name>
    <name type="common">Green sea-turtle</name>
    <name type="synonym">Chelonia agassizi</name>
    <dbReference type="NCBI Taxonomy" id="8469"/>
    <lineage>
        <taxon>Eukaryota</taxon>
        <taxon>Metazoa</taxon>
        <taxon>Chordata</taxon>
        <taxon>Craniata</taxon>
        <taxon>Vertebrata</taxon>
        <taxon>Euteleostomi</taxon>
        <taxon>Archelosauria</taxon>
        <taxon>Testudinata</taxon>
        <taxon>Testudines</taxon>
        <taxon>Cryptodira</taxon>
        <taxon>Durocryptodira</taxon>
        <taxon>Americhelydia</taxon>
        <taxon>Chelonioidea</taxon>
        <taxon>Cheloniidae</taxon>
        <taxon>Chelonia</taxon>
    </lineage>
</organism>
<dbReference type="EMBL" id="KB514175">
    <property type="protein sequence ID" value="EMP40297.1"/>
    <property type="molecule type" value="Genomic_DNA"/>
</dbReference>
<sequence length="307" mass="33557">MAPAVVRDDLLGQNRAGELDGTQQPAPSEASEVTLLLKSGPEEALPQEQQHTLEPSLEELVDARPEEQTWSPPQTQQGQRLPWRLVLSSAFRGSEDAAEIPTSVLRKLCLFSDTGVKAQAREVLQKVSKMESSRCCGFSCFQRKLSENTALSHFLMALANTSAEYTLARTAQPFSEARSIDPNLLTYQNYFSPRVGPDTKPIAVSEKTLIDFSGHWIRPLPSTENNLHGTSLSLEVIGIIRTGLYSGQDCIPNSPIAPSFNVASLECEDVTVRFLAYGCLCCLAKGLSLSTGPQTVTVREGPYTSRQ</sequence>
<evidence type="ECO:0000313" key="3">
    <source>
        <dbReference type="Proteomes" id="UP000031443"/>
    </source>
</evidence>
<accession>M7CHB3</accession>
<name>M7CHB3_CHEMY</name>
<evidence type="ECO:0000256" key="1">
    <source>
        <dbReference type="SAM" id="MobiDB-lite"/>
    </source>
</evidence>